<keyword evidence="7" id="KW-1185">Reference proteome</keyword>
<dbReference type="InParanoid" id="A0A200PNG7"/>
<evidence type="ECO:0000313" key="6">
    <source>
        <dbReference type="EMBL" id="OUZ99748.1"/>
    </source>
</evidence>
<organism evidence="6 7">
    <name type="scientific">Macleaya cordata</name>
    <name type="common">Five-seeded plume-poppy</name>
    <name type="synonym">Bocconia cordata</name>
    <dbReference type="NCBI Taxonomy" id="56857"/>
    <lineage>
        <taxon>Eukaryota</taxon>
        <taxon>Viridiplantae</taxon>
        <taxon>Streptophyta</taxon>
        <taxon>Embryophyta</taxon>
        <taxon>Tracheophyta</taxon>
        <taxon>Spermatophyta</taxon>
        <taxon>Magnoliopsida</taxon>
        <taxon>Ranunculales</taxon>
        <taxon>Papaveraceae</taxon>
        <taxon>Papaveroideae</taxon>
        <taxon>Macleaya</taxon>
    </lineage>
</organism>
<dbReference type="InterPro" id="IPR050481">
    <property type="entry name" value="UDP-glycosyltransf_plant"/>
</dbReference>
<dbReference type="OrthoDB" id="5835829at2759"/>
<dbReference type="FunFam" id="3.40.50.2000:FF:000088">
    <property type="entry name" value="Glycosyltransferase"/>
    <property type="match status" value="1"/>
</dbReference>
<dbReference type="AlphaFoldDB" id="A0A200PNG7"/>
<keyword evidence="2 4" id="KW-0328">Glycosyltransferase</keyword>
<sequence length="495" mass="55393">MAPDQEEDIKQQLHIVMFPWLAFGHLIPFLEISKCLAQKGHRISFISTPRNLQRLPKIPPNLSHPHLLNFVSLPLPQVDNLPAQAEATIDLPLDQVPYLKKAYDALEGPLSNFLIQTSCTPDWIIYDFAPHWLPSMASKLGVPCVFLSLFNASFNAFIGHPSEAGILGMKPDQFGVPPDWIPFPSNLAFRKHEILKISSNIGENVSGVTDVFRVVNAVQGCDFVAIRSSMEFESEWFNLLEKKLFQKPVLPVGLLPPPPSVLQGHDQEQYIKNEEWVMRISEWLDKQGKGSVVYVALGTEATLSREELAELALGLELSELAFFWVLRRPAGSTTEDPTDLLPVGFQDRTRGRGFMCMGWAPQTKILGHPSVGCFLTHCGWGSTIEGLVSGCPLVLLPLINDQALIARLLVWKKMGLEIERDEEDGSFTRESVAKSLRTVMVDAEGAETYRAKARELREVFGDKVRNDRYLDDFVSYLKERKRVLGSTGRSTGSTI</sequence>
<dbReference type="Pfam" id="PF00201">
    <property type="entry name" value="UDPGT"/>
    <property type="match status" value="1"/>
</dbReference>
<dbReference type="OMA" id="YRFAMAI"/>
<evidence type="ECO:0000256" key="3">
    <source>
        <dbReference type="ARBA" id="ARBA00022679"/>
    </source>
</evidence>
<accession>A0A200PNG7</accession>
<evidence type="ECO:0000313" key="7">
    <source>
        <dbReference type="Proteomes" id="UP000195402"/>
    </source>
</evidence>
<dbReference type="InterPro" id="IPR002213">
    <property type="entry name" value="UDP_glucos_trans"/>
</dbReference>
<keyword evidence="3 4" id="KW-0808">Transferase</keyword>
<dbReference type="PROSITE" id="PS00375">
    <property type="entry name" value="UDPGT"/>
    <property type="match status" value="1"/>
</dbReference>
<evidence type="ECO:0000256" key="4">
    <source>
        <dbReference type="RuleBase" id="RU003718"/>
    </source>
</evidence>
<dbReference type="Gene3D" id="3.40.50.2000">
    <property type="entry name" value="Glycogen Phosphorylase B"/>
    <property type="match status" value="2"/>
</dbReference>
<protein>
    <recommendedName>
        <fullName evidence="5">Glycosyltransferase</fullName>
        <ecNumber evidence="5">2.4.1.-</ecNumber>
    </recommendedName>
</protein>
<dbReference type="SUPFAM" id="SSF53756">
    <property type="entry name" value="UDP-Glycosyltransferase/glycogen phosphorylase"/>
    <property type="match status" value="1"/>
</dbReference>
<evidence type="ECO:0000256" key="1">
    <source>
        <dbReference type="ARBA" id="ARBA00009995"/>
    </source>
</evidence>
<evidence type="ECO:0000256" key="2">
    <source>
        <dbReference type="ARBA" id="ARBA00022676"/>
    </source>
</evidence>
<dbReference type="PANTHER" id="PTHR48049:SF60">
    <property type="entry name" value="UDP-GLYCOSYLTRANSFERASE 91B1"/>
    <property type="match status" value="1"/>
</dbReference>
<dbReference type="EC" id="2.4.1.-" evidence="5"/>
<reference evidence="6 7" key="1">
    <citation type="journal article" date="2017" name="Mol. Plant">
        <title>The Genome of Medicinal Plant Macleaya cordata Provides New Insights into Benzylisoquinoline Alkaloids Metabolism.</title>
        <authorList>
            <person name="Liu X."/>
            <person name="Liu Y."/>
            <person name="Huang P."/>
            <person name="Ma Y."/>
            <person name="Qing Z."/>
            <person name="Tang Q."/>
            <person name="Cao H."/>
            <person name="Cheng P."/>
            <person name="Zheng Y."/>
            <person name="Yuan Z."/>
            <person name="Zhou Y."/>
            <person name="Liu J."/>
            <person name="Tang Z."/>
            <person name="Zhuo Y."/>
            <person name="Zhang Y."/>
            <person name="Yu L."/>
            <person name="Huang J."/>
            <person name="Yang P."/>
            <person name="Peng Q."/>
            <person name="Zhang J."/>
            <person name="Jiang W."/>
            <person name="Zhang Z."/>
            <person name="Lin K."/>
            <person name="Ro D.K."/>
            <person name="Chen X."/>
            <person name="Xiong X."/>
            <person name="Shang Y."/>
            <person name="Huang S."/>
            <person name="Zeng J."/>
        </authorList>
    </citation>
    <scope>NUCLEOTIDE SEQUENCE [LARGE SCALE GENOMIC DNA]</scope>
    <source>
        <strain evidence="7">cv. BLH2017</strain>
        <tissue evidence="6">Root</tissue>
    </source>
</reference>
<comment type="similarity">
    <text evidence="1 4">Belongs to the UDP-glycosyltransferase family.</text>
</comment>
<dbReference type="Proteomes" id="UP000195402">
    <property type="component" value="Unassembled WGS sequence"/>
</dbReference>
<dbReference type="CDD" id="cd03784">
    <property type="entry name" value="GT1_Gtf-like"/>
    <property type="match status" value="1"/>
</dbReference>
<dbReference type="PANTHER" id="PTHR48049">
    <property type="entry name" value="GLYCOSYLTRANSFERASE"/>
    <property type="match status" value="1"/>
</dbReference>
<dbReference type="FunFam" id="3.40.50.2000:FF:000037">
    <property type="entry name" value="Glycosyltransferase"/>
    <property type="match status" value="1"/>
</dbReference>
<dbReference type="GO" id="GO:0035251">
    <property type="term" value="F:UDP-glucosyltransferase activity"/>
    <property type="evidence" value="ECO:0007669"/>
    <property type="project" value="InterPro"/>
</dbReference>
<proteinExistence type="inferred from homology"/>
<comment type="caution">
    <text evidence="6">The sequence shown here is derived from an EMBL/GenBank/DDBJ whole genome shotgun (WGS) entry which is preliminary data.</text>
</comment>
<gene>
    <name evidence="6" type="ORF">BVC80_9065g18</name>
</gene>
<name>A0A200PNG7_MACCD</name>
<evidence type="ECO:0000256" key="5">
    <source>
        <dbReference type="RuleBase" id="RU362057"/>
    </source>
</evidence>
<dbReference type="InterPro" id="IPR035595">
    <property type="entry name" value="UDP_glycos_trans_CS"/>
</dbReference>
<dbReference type="EMBL" id="MVGT01004390">
    <property type="protein sequence ID" value="OUZ99748.1"/>
    <property type="molecule type" value="Genomic_DNA"/>
</dbReference>